<dbReference type="AlphaFoldDB" id="V6TYM7"/>
<protein>
    <submittedName>
        <fullName evidence="2">Uncharacterized protein</fullName>
    </submittedName>
</protein>
<feature type="compositionally biased region" description="Polar residues" evidence="1">
    <location>
        <begin position="17"/>
        <end position="28"/>
    </location>
</feature>
<sequence length="112" mass="11860">MLTDTGESSEHPAHQASGPTSAILTSRQPNRELTHRETTTHSRQPATTTTPPETPATTLHHPAKHGEKPPILSSRPTSPPNGHRVIALLVRLRAPQAGASSTALEATGGWSE</sequence>
<accession>V6TYM7</accession>
<dbReference type="Proteomes" id="UP000018040">
    <property type="component" value="Unassembled WGS sequence"/>
</dbReference>
<organism evidence="2 3">
    <name type="scientific">Giardia intestinalis</name>
    <name type="common">Giardia lamblia</name>
    <dbReference type="NCBI Taxonomy" id="5741"/>
    <lineage>
        <taxon>Eukaryota</taxon>
        <taxon>Metamonada</taxon>
        <taxon>Diplomonadida</taxon>
        <taxon>Hexamitidae</taxon>
        <taxon>Giardiinae</taxon>
        <taxon>Giardia</taxon>
    </lineage>
</organism>
<dbReference type="EMBL" id="AHHH01000031">
    <property type="protein sequence ID" value="ESU44058.1"/>
    <property type="molecule type" value="Genomic_DNA"/>
</dbReference>
<feature type="compositionally biased region" description="Low complexity" evidence="1">
    <location>
        <begin position="45"/>
        <end position="58"/>
    </location>
</feature>
<gene>
    <name evidence="2" type="ORF">GSB_150713</name>
</gene>
<evidence type="ECO:0000256" key="1">
    <source>
        <dbReference type="SAM" id="MobiDB-lite"/>
    </source>
</evidence>
<comment type="caution">
    <text evidence="2">The sequence shown here is derived from an EMBL/GenBank/DDBJ whole genome shotgun (WGS) entry which is preliminary data.</text>
</comment>
<feature type="region of interest" description="Disordered" evidence="1">
    <location>
        <begin position="1"/>
        <end position="84"/>
    </location>
</feature>
<reference evidence="3" key="1">
    <citation type="submission" date="2012-02" db="EMBL/GenBank/DDBJ databases">
        <title>Genome sequencing of Giardia lamblia Genotypes A2 and B isolates (DH and GS) and comparative analysis with the genomes of Genotypes A1 and E (WB and Pig).</title>
        <authorList>
            <person name="Adam R."/>
            <person name="Dahlstrom E."/>
            <person name="Martens C."/>
            <person name="Bruno D."/>
            <person name="Barbian K."/>
            <person name="Porcella S.F."/>
            <person name="Nash T."/>
        </authorList>
    </citation>
    <scope>NUCLEOTIDE SEQUENCE</scope>
    <source>
        <strain evidence="3">GS</strain>
    </source>
</reference>
<evidence type="ECO:0000313" key="2">
    <source>
        <dbReference type="EMBL" id="ESU44058.1"/>
    </source>
</evidence>
<feature type="compositionally biased region" description="Basic and acidic residues" evidence="1">
    <location>
        <begin position="29"/>
        <end position="40"/>
    </location>
</feature>
<proteinExistence type="predicted"/>
<name>V6TYM7_GIAIN</name>
<evidence type="ECO:0000313" key="3">
    <source>
        <dbReference type="Proteomes" id="UP000018040"/>
    </source>
</evidence>
<reference evidence="2 3" key="2">
    <citation type="journal article" date="2013" name="Genome Biol. Evol.">
        <title>Genome sequencing of Giardia lamblia genotypes A2 and B isolates (DH and GS) and comparative analysis with the genomes of genotypes A1 and E (WB and Pig).</title>
        <authorList>
            <person name="Adam R.D."/>
            <person name="Dahlstrom E.W."/>
            <person name="Martens C.A."/>
            <person name="Bruno D.P."/>
            <person name="Barbian K.D."/>
            <person name="Ricklefs S.M."/>
            <person name="Hernandez M.M."/>
            <person name="Narla N.P."/>
            <person name="Patel R.B."/>
            <person name="Porcella S.F."/>
            <person name="Nash T.E."/>
        </authorList>
    </citation>
    <scope>NUCLEOTIDE SEQUENCE [LARGE SCALE GENOMIC DNA]</scope>
    <source>
        <strain evidence="2 3">GS</strain>
    </source>
</reference>